<keyword evidence="3" id="KW-1185">Reference proteome</keyword>
<evidence type="ECO:0000313" key="2">
    <source>
        <dbReference type="EMBL" id="GIH27251.1"/>
    </source>
</evidence>
<feature type="region of interest" description="Disordered" evidence="1">
    <location>
        <begin position="1"/>
        <end position="22"/>
    </location>
</feature>
<proteinExistence type="predicted"/>
<dbReference type="EMBL" id="BOOA01000052">
    <property type="protein sequence ID" value="GIH27251.1"/>
    <property type="molecule type" value="Genomic_DNA"/>
</dbReference>
<protein>
    <recommendedName>
        <fullName evidence="4">CsbD family protein</fullName>
    </recommendedName>
</protein>
<organism evidence="2 3">
    <name type="scientific">Acrocarpospora phusangensis</name>
    <dbReference type="NCBI Taxonomy" id="1070424"/>
    <lineage>
        <taxon>Bacteria</taxon>
        <taxon>Bacillati</taxon>
        <taxon>Actinomycetota</taxon>
        <taxon>Actinomycetes</taxon>
        <taxon>Streptosporangiales</taxon>
        <taxon>Streptosporangiaceae</taxon>
        <taxon>Acrocarpospora</taxon>
    </lineage>
</organism>
<evidence type="ECO:0000256" key="1">
    <source>
        <dbReference type="SAM" id="MobiDB-lite"/>
    </source>
</evidence>
<evidence type="ECO:0008006" key="4">
    <source>
        <dbReference type="Google" id="ProtNLM"/>
    </source>
</evidence>
<reference evidence="2" key="1">
    <citation type="submission" date="2021-01" db="EMBL/GenBank/DDBJ databases">
        <title>Whole genome shotgun sequence of Acrocarpospora phusangensis NBRC 108782.</title>
        <authorList>
            <person name="Komaki H."/>
            <person name="Tamura T."/>
        </authorList>
    </citation>
    <scope>NUCLEOTIDE SEQUENCE</scope>
    <source>
        <strain evidence="2">NBRC 108782</strain>
    </source>
</reference>
<dbReference type="Proteomes" id="UP000640052">
    <property type="component" value="Unassembled WGS sequence"/>
</dbReference>
<name>A0A919QEA0_9ACTN</name>
<comment type="caution">
    <text evidence="2">The sequence shown here is derived from an EMBL/GenBank/DDBJ whole genome shotgun (WGS) entry which is preliminary data.</text>
</comment>
<feature type="compositionally biased region" description="Basic and acidic residues" evidence="1">
    <location>
        <begin position="12"/>
        <end position="22"/>
    </location>
</feature>
<sequence length="49" mass="5693">MKARLGARTGNRRMEAEGRTETAEARLLKTRDKIKSTARRIRRELRSHG</sequence>
<accession>A0A919QEA0</accession>
<evidence type="ECO:0000313" key="3">
    <source>
        <dbReference type="Proteomes" id="UP000640052"/>
    </source>
</evidence>
<gene>
    <name evidence="2" type="ORF">Aph01nite_55610</name>
</gene>
<dbReference type="AlphaFoldDB" id="A0A919QEA0"/>